<dbReference type="InterPro" id="IPR011112">
    <property type="entry name" value="Rho-like_N"/>
</dbReference>
<protein>
    <recommendedName>
        <fullName evidence="2">Rho termination factor-like N-terminal domain-containing protein</fullName>
    </recommendedName>
</protein>
<evidence type="ECO:0000256" key="1">
    <source>
        <dbReference type="SAM" id="Coils"/>
    </source>
</evidence>
<dbReference type="EMBL" id="FOUU01000009">
    <property type="protein sequence ID" value="SFN00004.1"/>
    <property type="molecule type" value="Genomic_DNA"/>
</dbReference>
<keyword evidence="4" id="KW-1185">Reference proteome</keyword>
<dbReference type="RefSeq" id="WP_093395907.1">
    <property type="nucleotide sequence ID" value="NZ_FOUU01000009.1"/>
</dbReference>
<dbReference type="STRING" id="39841.SAMN05660836_02280"/>
<evidence type="ECO:0000313" key="4">
    <source>
        <dbReference type="Proteomes" id="UP000199611"/>
    </source>
</evidence>
<dbReference type="Proteomes" id="UP000199611">
    <property type="component" value="Unassembled WGS sequence"/>
</dbReference>
<dbReference type="AlphaFoldDB" id="A0A1I4VFK7"/>
<feature type="domain" description="Rho termination factor-like N-terminal" evidence="2">
    <location>
        <begin position="12"/>
        <end position="55"/>
    </location>
</feature>
<proteinExistence type="predicted"/>
<dbReference type="SMART" id="SM00959">
    <property type="entry name" value="Rho_N"/>
    <property type="match status" value="1"/>
</dbReference>
<feature type="coiled-coil region" evidence="1">
    <location>
        <begin position="57"/>
        <end position="84"/>
    </location>
</feature>
<name>A0A1I4VFK7_9BACT</name>
<keyword evidence="1" id="KW-0175">Coiled coil</keyword>
<gene>
    <name evidence="3" type="ORF">SAMN05660836_02280</name>
</gene>
<evidence type="ECO:0000259" key="2">
    <source>
        <dbReference type="SMART" id="SM00959"/>
    </source>
</evidence>
<evidence type="ECO:0000313" key="3">
    <source>
        <dbReference type="EMBL" id="SFN00004.1"/>
    </source>
</evidence>
<dbReference type="GO" id="GO:0006353">
    <property type="term" value="P:DNA-templated transcription termination"/>
    <property type="evidence" value="ECO:0007669"/>
    <property type="project" value="InterPro"/>
</dbReference>
<sequence length="109" mass="12544">MGKKKKAEKEKPLEKMTAKELREIALGIEGVTGVHAMNKAELIRVIKEARGIVDEKKKDTSVDVRALKAKIKELKKKREEARAARDWKMVDILRRRISRLKKKTRRAAA</sequence>
<dbReference type="OrthoDB" id="5471852at2"/>
<reference evidence="3 4" key="1">
    <citation type="submission" date="2016-10" db="EMBL/GenBank/DDBJ databases">
        <authorList>
            <person name="de Groot N.N."/>
        </authorList>
    </citation>
    <scope>NUCLEOTIDE SEQUENCE [LARGE SCALE GENOMIC DNA]</scope>
    <source>
        <strain evidence="3 4">DSM 9990</strain>
    </source>
</reference>
<organism evidence="3 4">
    <name type="scientific">Thermodesulforhabdus norvegica</name>
    <dbReference type="NCBI Taxonomy" id="39841"/>
    <lineage>
        <taxon>Bacteria</taxon>
        <taxon>Pseudomonadati</taxon>
        <taxon>Thermodesulfobacteriota</taxon>
        <taxon>Syntrophobacteria</taxon>
        <taxon>Syntrophobacterales</taxon>
        <taxon>Thermodesulforhabdaceae</taxon>
        <taxon>Thermodesulforhabdus</taxon>
    </lineage>
</organism>
<accession>A0A1I4VFK7</accession>